<feature type="transmembrane region" description="Helical" evidence="7">
    <location>
        <begin position="463"/>
        <end position="484"/>
    </location>
</feature>
<dbReference type="GO" id="GO:0022857">
    <property type="term" value="F:transmembrane transporter activity"/>
    <property type="evidence" value="ECO:0007669"/>
    <property type="project" value="TreeGrafter"/>
</dbReference>
<keyword evidence="5 7" id="KW-0472">Membrane</keyword>
<dbReference type="EMBL" id="BOMH01000063">
    <property type="protein sequence ID" value="GID69597.1"/>
    <property type="molecule type" value="Genomic_DNA"/>
</dbReference>
<comment type="similarity">
    <text evidence="6">Belongs to the ABC-4 integral membrane protein family.</text>
</comment>
<dbReference type="AlphaFoldDB" id="A0A919IQT1"/>
<comment type="caution">
    <text evidence="9">The sequence shown here is derived from an EMBL/GenBank/DDBJ whole genome shotgun (WGS) entry which is preliminary data.</text>
</comment>
<dbReference type="Proteomes" id="UP000619479">
    <property type="component" value="Unassembled WGS sequence"/>
</dbReference>
<feature type="transmembrane region" description="Helical" evidence="7">
    <location>
        <begin position="739"/>
        <end position="759"/>
    </location>
</feature>
<reference evidence="9" key="1">
    <citation type="submission" date="2021-01" db="EMBL/GenBank/DDBJ databases">
        <title>Whole genome shotgun sequence of Actinoplanes cyaneus NBRC 14990.</title>
        <authorList>
            <person name="Komaki H."/>
            <person name="Tamura T."/>
        </authorList>
    </citation>
    <scope>NUCLEOTIDE SEQUENCE</scope>
    <source>
        <strain evidence="9">NBRC 14990</strain>
    </source>
</reference>
<dbReference type="PANTHER" id="PTHR30572">
    <property type="entry name" value="MEMBRANE COMPONENT OF TRANSPORTER-RELATED"/>
    <property type="match status" value="1"/>
</dbReference>
<keyword evidence="4 7" id="KW-1133">Transmembrane helix</keyword>
<dbReference type="GO" id="GO:0005886">
    <property type="term" value="C:plasma membrane"/>
    <property type="evidence" value="ECO:0007669"/>
    <property type="project" value="UniProtKB-SubCell"/>
</dbReference>
<evidence type="ECO:0000256" key="3">
    <source>
        <dbReference type="ARBA" id="ARBA00022692"/>
    </source>
</evidence>
<gene>
    <name evidence="9" type="ORF">Acy02nite_74780</name>
</gene>
<accession>A0A919IQT1</accession>
<feature type="transmembrane region" description="Helical" evidence="7">
    <location>
        <begin position="284"/>
        <end position="313"/>
    </location>
</feature>
<evidence type="ECO:0000313" key="10">
    <source>
        <dbReference type="Proteomes" id="UP000619479"/>
    </source>
</evidence>
<evidence type="ECO:0000256" key="4">
    <source>
        <dbReference type="ARBA" id="ARBA00022989"/>
    </source>
</evidence>
<dbReference type="InterPro" id="IPR003838">
    <property type="entry name" value="ABC3_permease_C"/>
</dbReference>
<feature type="domain" description="ABC3 transporter permease C-terminal" evidence="8">
    <location>
        <begin position="673"/>
        <end position="788"/>
    </location>
</feature>
<sequence>MLMVTSSSLRARWLTLAGAFAALCLGVALIATMGLGLAATLHAPEQPPERFAGAPVVVRGAGELRVPSSAGERVRELARPRAVPPEVVAELARTGPVVADRSFPVDDGVVGHPWPVAAFGGYRLIAGHEPREPAEIVVAGDPALAGRALRVRTPAGVDSYTVAGVVAPVPYERAVFFTGGTAARIAPRIDNLVVRASPEAVRAATGDSGVQVLTGNDRRRADPDPDRDRDALIAMNALLGTAGGVTAFVSVFVVASTFAFAVAQRRREIGLLRTAGATPGQIRVTILAEAAVTGVLGSAAGCALAGHGASWLARLLVQEKLAPGWFTIGEQRWPYWAAFWIGVAVALSGAAAATMRAGRIGPVEALREAAADTTVMTPGRWVSGAGLLATGLGMLAWRLLSDPGEALHRKTYVTQPMLLISAIALLAPVLVRPLTRAVAWLPGAIGMLVRENARAGVRRTAAVAAPVLVTVALAGSLLGATATIDRAKSAEMRTQAAADLIVRGGDREAAAVRAVPGARVMTSAQTEIYTMEDGVAPIRSRAEAVDPATLGTVRRLPVRAGSLAGLDDDGIVVNEEWAEHTVGHRVDVWLGDGTPRSLRIVAVLATGTGSNGVYVTARNAGGAPVDRLEIATGDAVAVRAVLRDSGAPVLTREQWLAEQRPAVNRQTRAGYLVVLGIALIYTGIAVAVTMLAATAERTHDLAVLRLAGAARAQVLLVVAAETLTVVAVGTVLGMIVTLVNLLGIWAALATLSVWSAIVLPWPALVAAPAACAVVALIAAMPAAAVALRARPMETIRR</sequence>
<evidence type="ECO:0000256" key="1">
    <source>
        <dbReference type="ARBA" id="ARBA00004651"/>
    </source>
</evidence>
<evidence type="ECO:0000256" key="7">
    <source>
        <dbReference type="SAM" id="Phobius"/>
    </source>
</evidence>
<evidence type="ECO:0000256" key="6">
    <source>
        <dbReference type="ARBA" id="ARBA00038076"/>
    </source>
</evidence>
<name>A0A919IQT1_9ACTN</name>
<feature type="transmembrane region" description="Helical" evidence="7">
    <location>
        <begin position="237"/>
        <end position="263"/>
    </location>
</feature>
<feature type="transmembrane region" description="Helical" evidence="7">
    <location>
        <begin position="669"/>
        <end position="692"/>
    </location>
</feature>
<feature type="transmembrane region" description="Helical" evidence="7">
    <location>
        <begin position="333"/>
        <end position="353"/>
    </location>
</feature>
<proteinExistence type="inferred from homology"/>
<keyword evidence="2" id="KW-1003">Cell membrane</keyword>
<dbReference type="PANTHER" id="PTHR30572:SF4">
    <property type="entry name" value="ABC TRANSPORTER PERMEASE YTRF"/>
    <property type="match status" value="1"/>
</dbReference>
<dbReference type="InterPro" id="IPR050250">
    <property type="entry name" value="Macrolide_Exporter_MacB"/>
</dbReference>
<keyword evidence="3 7" id="KW-0812">Transmembrane</keyword>
<protein>
    <recommendedName>
        <fullName evidence="8">ABC3 transporter permease C-terminal domain-containing protein</fullName>
    </recommendedName>
</protein>
<evidence type="ECO:0000313" key="9">
    <source>
        <dbReference type="EMBL" id="GID69597.1"/>
    </source>
</evidence>
<evidence type="ECO:0000259" key="8">
    <source>
        <dbReference type="Pfam" id="PF02687"/>
    </source>
</evidence>
<evidence type="ECO:0000256" key="2">
    <source>
        <dbReference type="ARBA" id="ARBA00022475"/>
    </source>
</evidence>
<dbReference type="Pfam" id="PF02687">
    <property type="entry name" value="FtsX"/>
    <property type="match status" value="2"/>
</dbReference>
<evidence type="ECO:0000256" key="5">
    <source>
        <dbReference type="ARBA" id="ARBA00023136"/>
    </source>
</evidence>
<organism evidence="9 10">
    <name type="scientific">Actinoplanes cyaneus</name>
    <dbReference type="NCBI Taxonomy" id="52696"/>
    <lineage>
        <taxon>Bacteria</taxon>
        <taxon>Bacillati</taxon>
        <taxon>Actinomycetota</taxon>
        <taxon>Actinomycetes</taxon>
        <taxon>Micromonosporales</taxon>
        <taxon>Micromonosporaceae</taxon>
        <taxon>Actinoplanes</taxon>
    </lineage>
</organism>
<feature type="transmembrane region" description="Helical" evidence="7">
    <location>
        <begin position="412"/>
        <end position="431"/>
    </location>
</feature>
<feature type="transmembrane region" description="Helical" evidence="7">
    <location>
        <begin position="765"/>
        <end position="787"/>
    </location>
</feature>
<comment type="subcellular location">
    <subcellularLocation>
        <location evidence="1">Cell membrane</location>
        <topology evidence="1">Multi-pass membrane protein</topology>
    </subcellularLocation>
</comment>
<keyword evidence="10" id="KW-1185">Reference proteome</keyword>
<feature type="domain" description="ABC3 transporter permease C-terminal" evidence="8">
    <location>
        <begin position="242"/>
        <end position="362"/>
    </location>
</feature>
<feature type="transmembrane region" description="Helical" evidence="7">
    <location>
        <begin position="712"/>
        <end position="732"/>
    </location>
</feature>